<dbReference type="Pfam" id="PF01753">
    <property type="entry name" value="zf-MYND"/>
    <property type="match status" value="1"/>
</dbReference>
<dbReference type="SUPFAM" id="SSF48452">
    <property type="entry name" value="TPR-like"/>
    <property type="match status" value="1"/>
</dbReference>
<organism evidence="6 7">
    <name type="scientific">Pelagomonas calceolata</name>
    <dbReference type="NCBI Taxonomy" id="35677"/>
    <lineage>
        <taxon>Eukaryota</taxon>
        <taxon>Sar</taxon>
        <taxon>Stramenopiles</taxon>
        <taxon>Ochrophyta</taxon>
        <taxon>Pelagophyceae</taxon>
        <taxon>Pelagomonadales</taxon>
        <taxon>Pelagomonadaceae</taxon>
        <taxon>Pelagomonas</taxon>
    </lineage>
</organism>
<dbReference type="SUPFAM" id="SSF144232">
    <property type="entry name" value="HIT/MYND zinc finger-like"/>
    <property type="match status" value="1"/>
</dbReference>
<dbReference type="InterPro" id="IPR011990">
    <property type="entry name" value="TPR-like_helical_dom_sf"/>
</dbReference>
<evidence type="ECO:0000313" key="6">
    <source>
        <dbReference type="EMBL" id="CAH0369446.1"/>
    </source>
</evidence>
<evidence type="ECO:0000256" key="1">
    <source>
        <dbReference type="ARBA" id="ARBA00022723"/>
    </source>
</evidence>
<dbReference type="Gene3D" id="1.25.40.10">
    <property type="entry name" value="Tetratricopeptide repeat domain"/>
    <property type="match status" value="1"/>
</dbReference>
<gene>
    <name evidence="6" type="ORF">PECAL_2P25680</name>
</gene>
<dbReference type="Pfam" id="PF12906">
    <property type="entry name" value="RINGv"/>
    <property type="match status" value="1"/>
</dbReference>
<dbReference type="EMBL" id="CAKKNE010000002">
    <property type="protein sequence ID" value="CAH0369446.1"/>
    <property type="molecule type" value="Genomic_DNA"/>
</dbReference>
<dbReference type="Gene3D" id="6.10.140.2220">
    <property type="match status" value="1"/>
</dbReference>
<dbReference type="PROSITE" id="PS50865">
    <property type="entry name" value="ZF_MYND_2"/>
    <property type="match status" value="1"/>
</dbReference>
<dbReference type="InterPro" id="IPR002893">
    <property type="entry name" value="Znf_MYND"/>
</dbReference>
<dbReference type="InterPro" id="IPR053137">
    <property type="entry name" value="NLR-like"/>
</dbReference>
<dbReference type="Gene3D" id="3.30.40.10">
    <property type="entry name" value="Zinc/RING finger domain, C3HC4 (zinc finger)"/>
    <property type="match status" value="1"/>
</dbReference>
<dbReference type="GO" id="GO:0008270">
    <property type="term" value="F:zinc ion binding"/>
    <property type="evidence" value="ECO:0007669"/>
    <property type="project" value="UniProtKB-KW"/>
</dbReference>
<dbReference type="AlphaFoldDB" id="A0A8J2X0L3"/>
<keyword evidence="1" id="KW-0479">Metal-binding</keyword>
<keyword evidence="3" id="KW-0862">Zinc</keyword>
<evidence type="ECO:0000259" key="5">
    <source>
        <dbReference type="PROSITE" id="PS50865"/>
    </source>
</evidence>
<dbReference type="Pfam" id="PF13374">
    <property type="entry name" value="TPR_10"/>
    <property type="match status" value="2"/>
</dbReference>
<protein>
    <recommendedName>
        <fullName evidence="5">MYND-type domain-containing protein</fullName>
    </recommendedName>
</protein>
<reference evidence="6" key="1">
    <citation type="submission" date="2021-11" db="EMBL/GenBank/DDBJ databases">
        <authorList>
            <consortium name="Genoscope - CEA"/>
            <person name="William W."/>
        </authorList>
    </citation>
    <scope>NUCLEOTIDE SEQUENCE</scope>
</reference>
<keyword evidence="2 4" id="KW-0863">Zinc-finger</keyword>
<accession>A0A8J2X0L3</accession>
<dbReference type="InterPro" id="IPR013083">
    <property type="entry name" value="Znf_RING/FYVE/PHD"/>
</dbReference>
<dbReference type="Proteomes" id="UP000789595">
    <property type="component" value="Unassembled WGS sequence"/>
</dbReference>
<feature type="domain" description="MYND-type" evidence="5">
    <location>
        <begin position="6"/>
        <end position="47"/>
    </location>
</feature>
<dbReference type="PANTHER" id="PTHR46082">
    <property type="entry name" value="ATP/GTP-BINDING PROTEIN-RELATED"/>
    <property type="match status" value="1"/>
</dbReference>
<dbReference type="OrthoDB" id="626167at2759"/>
<evidence type="ECO:0000256" key="4">
    <source>
        <dbReference type="PROSITE-ProRule" id="PRU00134"/>
    </source>
</evidence>
<dbReference type="PANTHER" id="PTHR46082:SF6">
    <property type="entry name" value="AAA+ ATPASE DOMAIN-CONTAINING PROTEIN-RELATED"/>
    <property type="match status" value="1"/>
</dbReference>
<evidence type="ECO:0000313" key="7">
    <source>
        <dbReference type="Proteomes" id="UP000789595"/>
    </source>
</evidence>
<comment type="caution">
    <text evidence="6">The sequence shown here is derived from an EMBL/GenBank/DDBJ whole genome shotgun (WGS) entry which is preliminary data.</text>
</comment>
<evidence type="ECO:0000256" key="2">
    <source>
        <dbReference type="ARBA" id="ARBA00022771"/>
    </source>
</evidence>
<keyword evidence="7" id="KW-1185">Reference proteome</keyword>
<evidence type="ECO:0000256" key="3">
    <source>
        <dbReference type="ARBA" id="ARBA00022833"/>
    </source>
</evidence>
<dbReference type="InterPro" id="IPR011016">
    <property type="entry name" value="Znf_RING-CH"/>
</dbReference>
<name>A0A8J2X0L3_9STRA</name>
<sequence>MILVQCAACAAPLGLSSGKKCGRCSTRYCGPACQEQHWKEGGHDKLCKKIKRAGGAEQYNANQKYTAAVTIAAEACADDTKGQTCYICTQALHWKTKEGLVRMCACRGTAGFAHVSCLAEQAKISVAEALENNLDGERWSSRWGRWDTCSLCEQEYHGVVRCALGWACWKTYVGRAENDWPRLGAMSALGNGLSVAKQYADALAVREAELAMKRRLGADEDSILVVQSNLASTYQFLGRREEALSLRRVVYSGRVNLVGEDHRGTLGAAVNYASTLFALDHYAEARALLRKTVPAAQRVLGENHMITLKMRKVYAQSLCGDPAATLDDLGEALTTLEETGRTARRVLGGSHPFVVDTERFLRGLLEALDAREASETGVDVNSVREAMEAMTPGDA</sequence>
<proteinExistence type="predicted"/>